<dbReference type="Proteomes" id="UP000199233">
    <property type="component" value="Unassembled WGS sequence"/>
</dbReference>
<dbReference type="STRING" id="489703.SAMN04488038_10680"/>
<name>A0A1H9FSB0_9GAMM</name>
<dbReference type="Gene3D" id="3.90.79.10">
    <property type="entry name" value="Nucleoside Triphosphate Pyrophosphohydrolase"/>
    <property type="match status" value="1"/>
</dbReference>
<protein>
    <submittedName>
        <fullName evidence="3">ADP-ribose pyrophosphatase</fullName>
    </submittedName>
</protein>
<dbReference type="CDD" id="cd03424">
    <property type="entry name" value="NUDIX_ADPRase_Nudt5_UGPPase_Nudt14"/>
    <property type="match status" value="1"/>
</dbReference>
<evidence type="ECO:0000313" key="4">
    <source>
        <dbReference type="Proteomes" id="UP000199233"/>
    </source>
</evidence>
<sequence length="179" mass="19949">MSDPQADIQELHRGRFLRLVRDRHWEYVSRVNSSGAGFILAVTDAQELLLVEQYRLPLQARCIELPAGMIGDEHEFRHESIEASAIRELEEETGYRGAQAEILISGPVAAGLTSEMLHLVRVTDLTKVGPGGGVPGEDITVHRVALREVDGWLRARAAEGLLIEPRIYTALYFLRAQLP</sequence>
<dbReference type="InterPro" id="IPR000086">
    <property type="entry name" value="NUDIX_hydrolase_dom"/>
</dbReference>
<dbReference type="InterPro" id="IPR015797">
    <property type="entry name" value="NUDIX_hydrolase-like_dom_sf"/>
</dbReference>
<proteinExistence type="predicted"/>
<feature type="domain" description="Nudix hydrolase" evidence="2">
    <location>
        <begin position="31"/>
        <end position="178"/>
    </location>
</feature>
<accession>A0A1H9FSB0</accession>
<dbReference type="EMBL" id="FOFS01000006">
    <property type="protein sequence ID" value="SEQ40767.1"/>
    <property type="molecule type" value="Genomic_DNA"/>
</dbReference>
<gene>
    <name evidence="3" type="ORF">SAMN04488038_10680</name>
</gene>
<dbReference type="PROSITE" id="PS51462">
    <property type="entry name" value="NUDIX"/>
    <property type="match status" value="1"/>
</dbReference>
<dbReference type="Pfam" id="PF00293">
    <property type="entry name" value="NUDIX"/>
    <property type="match status" value="1"/>
</dbReference>
<dbReference type="AlphaFoldDB" id="A0A1H9FSB0"/>
<dbReference type="GO" id="GO:0047631">
    <property type="term" value="F:ADP-ribose diphosphatase activity"/>
    <property type="evidence" value="ECO:0007669"/>
    <property type="project" value="TreeGrafter"/>
</dbReference>
<dbReference type="SUPFAM" id="SSF55811">
    <property type="entry name" value="Nudix"/>
    <property type="match status" value="1"/>
</dbReference>
<dbReference type="GO" id="GO:0006753">
    <property type="term" value="P:nucleoside phosphate metabolic process"/>
    <property type="evidence" value="ECO:0007669"/>
    <property type="project" value="TreeGrafter"/>
</dbReference>
<keyword evidence="1" id="KW-0378">Hydrolase</keyword>
<reference evidence="3 4" key="1">
    <citation type="submission" date="2016-10" db="EMBL/GenBank/DDBJ databases">
        <authorList>
            <person name="de Groot N.N."/>
        </authorList>
    </citation>
    <scope>NUCLEOTIDE SEQUENCE [LARGE SCALE GENOMIC DNA]</scope>
    <source>
        <strain evidence="3 4">DSM 25927</strain>
    </source>
</reference>
<evidence type="ECO:0000313" key="3">
    <source>
        <dbReference type="EMBL" id="SEQ40767.1"/>
    </source>
</evidence>
<dbReference type="PANTHER" id="PTHR11839">
    <property type="entry name" value="UDP/ADP-SUGAR PYROPHOSPHATASE"/>
    <property type="match status" value="1"/>
</dbReference>
<evidence type="ECO:0000259" key="2">
    <source>
        <dbReference type="PROSITE" id="PS51462"/>
    </source>
</evidence>
<organism evidence="3 4">
    <name type="scientific">Solimonas aquatica</name>
    <dbReference type="NCBI Taxonomy" id="489703"/>
    <lineage>
        <taxon>Bacteria</taxon>
        <taxon>Pseudomonadati</taxon>
        <taxon>Pseudomonadota</taxon>
        <taxon>Gammaproteobacteria</taxon>
        <taxon>Nevskiales</taxon>
        <taxon>Nevskiaceae</taxon>
        <taxon>Solimonas</taxon>
    </lineage>
</organism>
<evidence type="ECO:0000256" key="1">
    <source>
        <dbReference type="ARBA" id="ARBA00022801"/>
    </source>
</evidence>
<dbReference type="GO" id="GO:0019693">
    <property type="term" value="P:ribose phosphate metabolic process"/>
    <property type="evidence" value="ECO:0007669"/>
    <property type="project" value="TreeGrafter"/>
</dbReference>
<dbReference type="RefSeq" id="WP_177188914.1">
    <property type="nucleotide sequence ID" value="NZ_FOFS01000006.1"/>
</dbReference>
<dbReference type="PANTHER" id="PTHR11839:SF1">
    <property type="entry name" value="ADP-SUGAR PYROPHOSPHATASE"/>
    <property type="match status" value="1"/>
</dbReference>
<keyword evidence="4" id="KW-1185">Reference proteome</keyword>